<feature type="region of interest" description="Disordered" evidence="1">
    <location>
        <begin position="45"/>
        <end position="64"/>
    </location>
</feature>
<name>A0AAV4F476_9GAST</name>
<dbReference type="EMBL" id="BMAT01000546">
    <property type="protein sequence ID" value="GFR68153.1"/>
    <property type="molecule type" value="Genomic_DNA"/>
</dbReference>
<accession>A0AAV4F476</accession>
<reference evidence="2 3" key="1">
    <citation type="journal article" date="2021" name="Elife">
        <title>Chloroplast acquisition without the gene transfer in kleptoplastic sea slugs, Plakobranchus ocellatus.</title>
        <authorList>
            <person name="Maeda T."/>
            <person name="Takahashi S."/>
            <person name="Yoshida T."/>
            <person name="Shimamura S."/>
            <person name="Takaki Y."/>
            <person name="Nagai Y."/>
            <person name="Toyoda A."/>
            <person name="Suzuki Y."/>
            <person name="Arimoto A."/>
            <person name="Ishii H."/>
            <person name="Satoh N."/>
            <person name="Nishiyama T."/>
            <person name="Hasebe M."/>
            <person name="Maruyama T."/>
            <person name="Minagawa J."/>
            <person name="Obokata J."/>
            <person name="Shigenobu S."/>
        </authorList>
    </citation>
    <scope>NUCLEOTIDE SEQUENCE [LARGE SCALE GENOMIC DNA]</scope>
</reference>
<dbReference type="Proteomes" id="UP000762676">
    <property type="component" value="Unassembled WGS sequence"/>
</dbReference>
<evidence type="ECO:0000313" key="3">
    <source>
        <dbReference type="Proteomes" id="UP000762676"/>
    </source>
</evidence>
<sequence length="91" mass="10483">MIDYLKGIRESAWCFSVPTHEMEKTIRNLARTDIACPTHQSQIFPHRAQTSGRKSRKRIQSTTTTSMPKIGIRVCLHKRSRIDARTSVVKM</sequence>
<dbReference type="AlphaFoldDB" id="A0AAV4F476"/>
<gene>
    <name evidence="2" type="ORF">ElyMa_000269500</name>
</gene>
<evidence type="ECO:0000256" key="1">
    <source>
        <dbReference type="SAM" id="MobiDB-lite"/>
    </source>
</evidence>
<comment type="caution">
    <text evidence="2">The sequence shown here is derived from an EMBL/GenBank/DDBJ whole genome shotgun (WGS) entry which is preliminary data.</text>
</comment>
<organism evidence="2 3">
    <name type="scientific">Elysia marginata</name>
    <dbReference type="NCBI Taxonomy" id="1093978"/>
    <lineage>
        <taxon>Eukaryota</taxon>
        <taxon>Metazoa</taxon>
        <taxon>Spiralia</taxon>
        <taxon>Lophotrochozoa</taxon>
        <taxon>Mollusca</taxon>
        <taxon>Gastropoda</taxon>
        <taxon>Heterobranchia</taxon>
        <taxon>Euthyneura</taxon>
        <taxon>Panpulmonata</taxon>
        <taxon>Sacoglossa</taxon>
        <taxon>Placobranchoidea</taxon>
        <taxon>Plakobranchidae</taxon>
        <taxon>Elysia</taxon>
    </lineage>
</organism>
<protein>
    <submittedName>
        <fullName evidence="2">Uncharacterized protein</fullName>
    </submittedName>
</protein>
<keyword evidence="3" id="KW-1185">Reference proteome</keyword>
<evidence type="ECO:0000313" key="2">
    <source>
        <dbReference type="EMBL" id="GFR68153.1"/>
    </source>
</evidence>
<proteinExistence type="predicted"/>